<feature type="chain" id="PRO_5033985157" evidence="2">
    <location>
        <begin position="23"/>
        <end position="444"/>
    </location>
</feature>
<organism evidence="3 4">
    <name type="scientific">Sclerotinia trifoliorum</name>
    <dbReference type="NCBI Taxonomy" id="28548"/>
    <lineage>
        <taxon>Eukaryota</taxon>
        <taxon>Fungi</taxon>
        <taxon>Dikarya</taxon>
        <taxon>Ascomycota</taxon>
        <taxon>Pezizomycotina</taxon>
        <taxon>Leotiomycetes</taxon>
        <taxon>Helotiales</taxon>
        <taxon>Sclerotiniaceae</taxon>
        <taxon>Sclerotinia</taxon>
    </lineage>
</organism>
<dbReference type="EMBL" id="CAJHIA010000017">
    <property type="protein sequence ID" value="CAD6446028.1"/>
    <property type="molecule type" value="Genomic_DNA"/>
</dbReference>
<keyword evidence="2" id="KW-0732">Signal</keyword>
<feature type="region of interest" description="Disordered" evidence="1">
    <location>
        <begin position="158"/>
        <end position="177"/>
    </location>
</feature>
<feature type="region of interest" description="Disordered" evidence="1">
    <location>
        <begin position="245"/>
        <end position="268"/>
    </location>
</feature>
<feature type="region of interest" description="Disordered" evidence="1">
    <location>
        <begin position="328"/>
        <end position="410"/>
    </location>
</feature>
<feature type="region of interest" description="Disordered" evidence="1">
    <location>
        <begin position="273"/>
        <end position="292"/>
    </location>
</feature>
<reference evidence="3" key="1">
    <citation type="submission" date="2020-10" db="EMBL/GenBank/DDBJ databases">
        <authorList>
            <person name="Kusch S."/>
        </authorList>
    </citation>
    <scope>NUCLEOTIDE SEQUENCE</scope>
    <source>
        <strain evidence="3">SwB9</strain>
    </source>
</reference>
<feature type="signal peptide" evidence="2">
    <location>
        <begin position="1"/>
        <end position="22"/>
    </location>
</feature>
<dbReference type="AlphaFoldDB" id="A0A8H2VX67"/>
<dbReference type="Proteomes" id="UP000624404">
    <property type="component" value="Unassembled WGS sequence"/>
</dbReference>
<comment type="caution">
    <text evidence="3">The sequence shown here is derived from an EMBL/GenBank/DDBJ whole genome shotgun (WGS) entry which is preliminary data.</text>
</comment>
<keyword evidence="4" id="KW-1185">Reference proteome</keyword>
<evidence type="ECO:0000256" key="1">
    <source>
        <dbReference type="SAM" id="MobiDB-lite"/>
    </source>
</evidence>
<dbReference type="OrthoDB" id="3560097at2759"/>
<feature type="compositionally biased region" description="Low complexity" evidence="1">
    <location>
        <begin position="370"/>
        <end position="410"/>
    </location>
</feature>
<protein>
    <submittedName>
        <fullName evidence="3">217809ce-76f6-434f-aa13-56a7f15d9461</fullName>
    </submittedName>
</protein>
<evidence type="ECO:0000313" key="3">
    <source>
        <dbReference type="EMBL" id="CAD6446028.1"/>
    </source>
</evidence>
<sequence>MRLTSREATVLLLVALPNLIFALPVNTGADLEHLIPLTSTSGVDKRATGELERLVPITQVKRDLEKLVPFPPSNSKRDLERFVPFASGSLDWGRRSVGDVEVLVPVTSRDLERLVPVTSLASDTADLEERKTIPPADQLDPGSVAPDMISVVEKRDAIPPADQFDPGSVFPDNLENNNNKRQEYAHTKTVIETVIETVTGGIAIPGYPATALSQTSSVHSSTITRLPSTVTAATTAGVSSLVDTTCTDSRTSSGTRSPSTSISSSIANLSSSAKTGVSTSYDGTRTTKESSRISATITSSNFSASLSGTGDITTIIQSSTAKIYTTVNASSESESGSGSGTVKTSSSTSTKAGNPTTTDVKSSGGVKNISAPAPAPTSTSTSASIVSTHSSATTGTVEGKSTSSVKKTSTLATSTKVSSTTAAEPAMTSKIVYTGEQKVYPFTV</sequence>
<accession>A0A8H2VX67</accession>
<gene>
    <name evidence="3" type="ORF">SCLTRI_LOCUS5744</name>
</gene>
<feature type="compositionally biased region" description="Low complexity" evidence="1">
    <location>
        <begin position="328"/>
        <end position="354"/>
    </location>
</feature>
<evidence type="ECO:0000313" key="4">
    <source>
        <dbReference type="Proteomes" id="UP000624404"/>
    </source>
</evidence>
<proteinExistence type="predicted"/>
<name>A0A8H2VX67_9HELO</name>
<evidence type="ECO:0000256" key="2">
    <source>
        <dbReference type="SAM" id="SignalP"/>
    </source>
</evidence>